<protein>
    <recommendedName>
        <fullName evidence="4">Phorbol-ester/DAG-type domain-containing protein</fullName>
    </recommendedName>
</protein>
<sequence length="381" mass="43581">MAASGCGESNKLKKLCKYCKNNVLTGPSCVKCNVPFHNSCAKRVKVCCDMPLIENTQPEHSDASLTEEAYLREENKLLKQIVTDKDTIINDKDSIISLLHDKITLLEEKLCRNNNKNDVFSLSSKQNPSVNEAKNALSKTCSVESTKDNLANERVNKNTNLLKDIPSEINRRDRSMELQVDSCIKSGEISKEIMKIQTLQKCEELINLVDSRPGTARLDGEQPHFSGENDAAVPSKEEKWNLVQKKNKHKKRAVGQADAENQNQKFKGQCPKVWMFLNRVNQDVNSEDIEEYLKTKIGNEGEFIVKKLRTSEGSRFTNFMVAADLKFKNYFYSPSFWPRGVGYKRFNFDLYYQKYGIRDVLEGNVEVDRPISFLDPLKHYK</sequence>
<reference evidence="5" key="2">
    <citation type="submission" date="2022-10" db="EMBL/GenBank/DDBJ databases">
        <authorList>
            <consortium name="ENA_rothamsted_submissions"/>
            <consortium name="culmorum"/>
            <person name="King R."/>
        </authorList>
    </citation>
    <scope>NUCLEOTIDE SEQUENCE</scope>
</reference>
<keyword evidence="6" id="KW-1185">Reference proteome</keyword>
<dbReference type="InterPro" id="IPR046349">
    <property type="entry name" value="C1-like_sf"/>
</dbReference>
<keyword evidence="2" id="KW-0862">Zinc</keyword>
<evidence type="ECO:0000313" key="6">
    <source>
        <dbReference type="Proteomes" id="UP001153737"/>
    </source>
</evidence>
<feature type="region of interest" description="Disordered" evidence="3">
    <location>
        <begin position="218"/>
        <end position="237"/>
    </location>
</feature>
<organism evidence="5 6">
    <name type="scientific">Phaedon cochleariae</name>
    <name type="common">Mustard beetle</name>
    <dbReference type="NCBI Taxonomy" id="80249"/>
    <lineage>
        <taxon>Eukaryota</taxon>
        <taxon>Metazoa</taxon>
        <taxon>Ecdysozoa</taxon>
        <taxon>Arthropoda</taxon>
        <taxon>Hexapoda</taxon>
        <taxon>Insecta</taxon>
        <taxon>Pterygota</taxon>
        <taxon>Neoptera</taxon>
        <taxon>Endopterygota</taxon>
        <taxon>Coleoptera</taxon>
        <taxon>Polyphaga</taxon>
        <taxon>Cucujiformia</taxon>
        <taxon>Chrysomeloidea</taxon>
        <taxon>Chrysomelidae</taxon>
        <taxon>Chrysomelinae</taxon>
        <taxon>Chrysomelini</taxon>
        <taxon>Phaedon</taxon>
    </lineage>
</organism>
<dbReference type="InterPro" id="IPR002219">
    <property type="entry name" value="PKC_DAG/PE"/>
</dbReference>
<dbReference type="EMBL" id="OU896708">
    <property type="protein sequence ID" value="CAG9818936.1"/>
    <property type="molecule type" value="Genomic_DNA"/>
</dbReference>
<name>A0A9N9SEK2_PHACE</name>
<dbReference type="PROSITE" id="PS50081">
    <property type="entry name" value="ZF_DAG_PE_2"/>
    <property type="match status" value="1"/>
</dbReference>
<evidence type="ECO:0000259" key="4">
    <source>
        <dbReference type="PROSITE" id="PS50081"/>
    </source>
</evidence>
<reference evidence="5" key="1">
    <citation type="submission" date="2022-01" db="EMBL/GenBank/DDBJ databases">
        <authorList>
            <person name="King R."/>
        </authorList>
    </citation>
    <scope>NUCLEOTIDE SEQUENCE</scope>
</reference>
<evidence type="ECO:0000256" key="2">
    <source>
        <dbReference type="ARBA" id="ARBA00022833"/>
    </source>
</evidence>
<evidence type="ECO:0000313" key="5">
    <source>
        <dbReference type="EMBL" id="CAG9818936.1"/>
    </source>
</evidence>
<evidence type="ECO:0000256" key="3">
    <source>
        <dbReference type="SAM" id="MobiDB-lite"/>
    </source>
</evidence>
<dbReference type="Proteomes" id="UP001153737">
    <property type="component" value="Chromosome 2"/>
</dbReference>
<gene>
    <name evidence="5" type="ORF">PHAECO_LOCUS6767</name>
</gene>
<evidence type="ECO:0000256" key="1">
    <source>
        <dbReference type="ARBA" id="ARBA00022723"/>
    </source>
</evidence>
<dbReference type="SUPFAM" id="SSF57889">
    <property type="entry name" value="Cysteine-rich domain"/>
    <property type="match status" value="1"/>
</dbReference>
<dbReference type="AlphaFoldDB" id="A0A9N9SEK2"/>
<keyword evidence="1" id="KW-0479">Metal-binding</keyword>
<dbReference type="OrthoDB" id="6784133at2759"/>
<proteinExistence type="predicted"/>
<accession>A0A9N9SEK2</accession>
<feature type="domain" description="Phorbol-ester/DAG-type" evidence="4">
    <location>
        <begin position="16"/>
        <end position="48"/>
    </location>
</feature>
<dbReference type="GO" id="GO:0046872">
    <property type="term" value="F:metal ion binding"/>
    <property type="evidence" value="ECO:0007669"/>
    <property type="project" value="UniProtKB-KW"/>
</dbReference>